<keyword evidence="2 5" id="KW-0808">Transferase</keyword>
<evidence type="ECO:0000313" key="5">
    <source>
        <dbReference type="EMBL" id="MEN2785588.1"/>
    </source>
</evidence>
<evidence type="ECO:0000256" key="1">
    <source>
        <dbReference type="ARBA" id="ARBA00022676"/>
    </source>
</evidence>
<keyword evidence="1 5" id="KW-0328">Glycosyltransferase</keyword>
<name>A0ABU9XQM9_9SPHN</name>
<dbReference type="Pfam" id="PF00534">
    <property type="entry name" value="Glycos_transf_1"/>
    <property type="match status" value="1"/>
</dbReference>
<proteinExistence type="predicted"/>
<dbReference type="SUPFAM" id="SSF53756">
    <property type="entry name" value="UDP-Glycosyltransferase/glycogen phosphorylase"/>
    <property type="match status" value="1"/>
</dbReference>
<reference evidence="5 6" key="1">
    <citation type="submission" date="2024-05" db="EMBL/GenBank/DDBJ databases">
        <authorList>
            <person name="Liu Q."/>
            <person name="Xin Y.-H."/>
        </authorList>
    </citation>
    <scope>NUCLEOTIDE SEQUENCE [LARGE SCALE GENOMIC DNA]</scope>
    <source>
        <strain evidence="5 6">CGMCC 1.15349</strain>
    </source>
</reference>
<accession>A0ABU9XQM9</accession>
<dbReference type="PANTHER" id="PTHR12526:SF510">
    <property type="entry name" value="D-INOSITOL 3-PHOSPHATE GLYCOSYLTRANSFERASE"/>
    <property type="match status" value="1"/>
</dbReference>
<gene>
    <name evidence="5" type="ORF">ABC969_04040</name>
</gene>
<sequence length="367" mass="39951">MKVVIVVYCLRGGGAERVSSYLANSLVEAGDQVCVVTELGPETDQYHVGPAVRREVIGSSSGGGRLRKALRMARKVLKLRSILGRQKPDVVVSLMTRTNNLTLLATVGTSHRVVICERNDPRHNNERAGDETLRRLLYPRTTLLIAQTETMARVMRQDFGLKRTAVIPNPSINDVADSNPAAPHFAGKYILAMGRLAPQKGFDVLIRAYAQSRAREKMALVIAGQGGHRGWYESIAESEGVAKHVHFVGHIDEPFPLLRECEMFVLSSRWEGFPNVLLEAMSLGRPVISTILPSGAHDMIEHGTNGLLVPVGDDVSLATAIDTLASDGEAAEVMGARGPAAVARFQLTVVMAQWRRVLIDVAERAPV</sequence>
<dbReference type="Gene3D" id="3.40.50.2000">
    <property type="entry name" value="Glycogen Phosphorylase B"/>
    <property type="match status" value="2"/>
</dbReference>
<dbReference type="EC" id="2.4.-.-" evidence="5"/>
<comment type="caution">
    <text evidence="5">The sequence shown here is derived from an EMBL/GenBank/DDBJ whole genome shotgun (WGS) entry which is preliminary data.</text>
</comment>
<evidence type="ECO:0000259" key="4">
    <source>
        <dbReference type="Pfam" id="PF13439"/>
    </source>
</evidence>
<dbReference type="PANTHER" id="PTHR12526">
    <property type="entry name" value="GLYCOSYLTRANSFERASE"/>
    <property type="match status" value="1"/>
</dbReference>
<evidence type="ECO:0000259" key="3">
    <source>
        <dbReference type="Pfam" id="PF00534"/>
    </source>
</evidence>
<dbReference type="EMBL" id="JBDIMF010000001">
    <property type="protein sequence ID" value="MEN2785588.1"/>
    <property type="molecule type" value="Genomic_DNA"/>
</dbReference>
<dbReference type="InterPro" id="IPR028098">
    <property type="entry name" value="Glyco_trans_4-like_N"/>
</dbReference>
<feature type="domain" description="Glycosyltransferase subfamily 4-like N-terminal" evidence="4">
    <location>
        <begin position="13"/>
        <end position="169"/>
    </location>
</feature>
<dbReference type="InterPro" id="IPR001296">
    <property type="entry name" value="Glyco_trans_1"/>
</dbReference>
<evidence type="ECO:0000256" key="2">
    <source>
        <dbReference type="ARBA" id="ARBA00022679"/>
    </source>
</evidence>
<dbReference type="Pfam" id="PF13439">
    <property type="entry name" value="Glyco_transf_4"/>
    <property type="match status" value="1"/>
</dbReference>
<organism evidence="5 6">
    <name type="scientific">Sphingomonas qilianensis</name>
    <dbReference type="NCBI Taxonomy" id="1736690"/>
    <lineage>
        <taxon>Bacteria</taxon>
        <taxon>Pseudomonadati</taxon>
        <taxon>Pseudomonadota</taxon>
        <taxon>Alphaproteobacteria</taxon>
        <taxon>Sphingomonadales</taxon>
        <taxon>Sphingomonadaceae</taxon>
        <taxon>Sphingomonas</taxon>
    </lineage>
</organism>
<dbReference type="GO" id="GO:0016757">
    <property type="term" value="F:glycosyltransferase activity"/>
    <property type="evidence" value="ECO:0007669"/>
    <property type="project" value="UniProtKB-KW"/>
</dbReference>
<keyword evidence="6" id="KW-1185">Reference proteome</keyword>
<dbReference type="RefSeq" id="WP_345863125.1">
    <property type="nucleotide sequence ID" value="NZ_JBDIMF010000001.1"/>
</dbReference>
<evidence type="ECO:0000313" key="6">
    <source>
        <dbReference type="Proteomes" id="UP001404104"/>
    </source>
</evidence>
<protein>
    <submittedName>
        <fullName evidence="5">Glycosyltransferase</fullName>
        <ecNumber evidence="5">2.4.-.-</ecNumber>
    </submittedName>
</protein>
<dbReference type="Proteomes" id="UP001404104">
    <property type="component" value="Unassembled WGS sequence"/>
</dbReference>
<feature type="domain" description="Glycosyl transferase family 1" evidence="3">
    <location>
        <begin position="188"/>
        <end position="338"/>
    </location>
</feature>